<dbReference type="Pfam" id="PF13202">
    <property type="entry name" value="EF-hand_5"/>
    <property type="match status" value="2"/>
</dbReference>
<dbReference type="PROSITE" id="PS00639">
    <property type="entry name" value="THIOL_PROTEASE_HIS"/>
    <property type="match status" value="1"/>
</dbReference>
<dbReference type="GO" id="GO:0005509">
    <property type="term" value="F:calcium ion binding"/>
    <property type="evidence" value="ECO:0007669"/>
    <property type="project" value="InterPro"/>
</dbReference>
<keyword evidence="9" id="KW-1185">Reference proteome</keyword>
<dbReference type="SMART" id="SM00257">
    <property type="entry name" value="LysM"/>
    <property type="match status" value="4"/>
</dbReference>
<dbReference type="InterPro" id="IPR038765">
    <property type="entry name" value="Papain-like_cys_pep_sf"/>
</dbReference>
<dbReference type="InterPro" id="IPR052210">
    <property type="entry name" value="LysM1-like"/>
</dbReference>
<evidence type="ECO:0000256" key="5">
    <source>
        <dbReference type="SAM" id="SignalP"/>
    </source>
</evidence>
<dbReference type="PANTHER" id="PTHR34997">
    <property type="entry name" value="AM15"/>
    <property type="match status" value="1"/>
</dbReference>
<name>A0A9P3PRW3_LYOSH</name>
<evidence type="ECO:0000313" key="8">
    <source>
        <dbReference type="EMBL" id="GLB40895.1"/>
    </source>
</evidence>
<dbReference type="PANTHER" id="PTHR34997:SF1">
    <property type="entry name" value="PEPTIDOGLYCAN-BINDING LYSIN DOMAIN"/>
    <property type="match status" value="1"/>
</dbReference>
<dbReference type="SUPFAM" id="SSF47473">
    <property type="entry name" value="EF-hand"/>
    <property type="match status" value="1"/>
</dbReference>
<dbReference type="AlphaFoldDB" id="A0A9P3PRW3"/>
<dbReference type="GO" id="GO:0006508">
    <property type="term" value="P:proteolysis"/>
    <property type="evidence" value="ECO:0007669"/>
    <property type="project" value="InterPro"/>
</dbReference>
<dbReference type="SMART" id="SM00645">
    <property type="entry name" value="Pept_C1"/>
    <property type="match status" value="1"/>
</dbReference>
<dbReference type="InterPro" id="IPR018247">
    <property type="entry name" value="EF_Hand_1_Ca_BS"/>
</dbReference>
<keyword evidence="2 5" id="KW-0732">Signal</keyword>
<dbReference type="InterPro" id="IPR002048">
    <property type="entry name" value="EF_hand_dom"/>
</dbReference>
<dbReference type="CDD" id="cd00118">
    <property type="entry name" value="LysM"/>
    <property type="match status" value="3"/>
</dbReference>
<organism evidence="8 9">
    <name type="scientific">Lyophyllum shimeji</name>
    <name type="common">Hon-shimeji</name>
    <name type="synonym">Tricholoma shimeji</name>
    <dbReference type="NCBI Taxonomy" id="47721"/>
    <lineage>
        <taxon>Eukaryota</taxon>
        <taxon>Fungi</taxon>
        <taxon>Dikarya</taxon>
        <taxon>Basidiomycota</taxon>
        <taxon>Agaricomycotina</taxon>
        <taxon>Agaricomycetes</taxon>
        <taxon>Agaricomycetidae</taxon>
        <taxon>Agaricales</taxon>
        <taxon>Tricholomatineae</taxon>
        <taxon>Lyophyllaceae</taxon>
        <taxon>Lyophyllum</taxon>
    </lineage>
</organism>
<dbReference type="SUPFAM" id="SSF54106">
    <property type="entry name" value="LysM domain"/>
    <property type="match status" value="3"/>
</dbReference>
<dbReference type="Gene3D" id="3.90.70.10">
    <property type="entry name" value="Cysteine proteinases"/>
    <property type="match status" value="1"/>
</dbReference>
<feature type="domain" description="LysM" evidence="7">
    <location>
        <begin position="159"/>
        <end position="203"/>
    </location>
</feature>
<keyword evidence="1" id="KW-0147">Chitin-binding</keyword>
<feature type="chain" id="PRO_5040486621" evidence="5">
    <location>
        <begin position="20"/>
        <end position="903"/>
    </location>
</feature>
<dbReference type="GO" id="GO:0008061">
    <property type="term" value="F:chitin binding"/>
    <property type="evidence" value="ECO:0007669"/>
    <property type="project" value="UniProtKB-KW"/>
</dbReference>
<feature type="signal peptide" evidence="5">
    <location>
        <begin position="1"/>
        <end position="19"/>
    </location>
</feature>
<dbReference type="CDD" id="cd02619">
    <property type="entry name" value="Peptidase_C1"/>
    <property type="match status" value="1"/>
</dbReference>
<dbReference type="EMBL" id="BRPK01000009">
    <property type="protein sequence ID" value="GLB40895.1"/>
    <property type="molecule type" value="Genomic_DNA"/>
</dbReference>
<evidence type="ECO:0000313" key="9">
    <source>
        <dbReference type="Proteomes" id="UP001063166"/>
    </source>
</evidence>
<feature type="domain" description="EF-hand" evidence="6">
    <location>
        <begin position="309"/>
        <end position="344"/>
    </location>
</feature>
<dbReference type="GO" id="GO:0008234">
    <property type="term" value="F:cysteine-type peptidase activity"/>
    <property type="evidence" value="ECO:0007669"/>
    <property type="project" value="InterPro"/>
</dbReference>
<dbReference type="PROSITE" id="PS50222">
    <property type="entry name" value="EF_HAND_2"/>
    <property type="match status" value="1"/>
</dbReference>
<dbReference type="InterPro" id="IPR025660">
    <property type="entry name" value="Pept_his_AS"/>
</dbReference>
<dbReference type="InterPro" id="IPR018392">
    <property type="entry name" value="LysM"/>
</dbReference>
<comment type="caution">
    <text evidence="8">The sequence shown here is derived from an EMBL/GenBank/DDBJ whole genome shotgun (WGS) entry which is preliminary data.</text>
</comment>
<dbReference type="Proteomes" id="UP001063166">
    <property type="component" value="Unassembled WGS sequence"/>
</dbReference>
<dbReference type="Gene3D" id="3.10.350.10">
    <property type="entry name" value="LysM domain"/>
    <property type="match status" value="4"/>
</dbReference>
<dbReference type="Gene3D" id="1.10.238.10">
    <property type="entry name" value="EF-hand"/>
    <property type="match status" value="1"/>
</dbReference>
<keyword evidence="3" id="KW-0106">Calcium</keyword>
<evidence type="ECO:0000256" key="4">
    <source>
        <dbReference type="ARBA" id="ARBA00023026"/>
    </source>
</evidence>
<keyword evidence="4" id="KW-0843">Virulence</keyword>
<dbReference type="CDD" id="cd00051">
    <property type="entry name" value="EFh"/>
    <property type="match status" value="1"/>
</dbReference>
<reference evidence="8" key="1">
    <citation type="submission" date="2022-07" db="EMBL/GenBank/DDBJ databases">
        <title>The genome of Lyophyllum shimeji provides insight into the initial evolution of ectomycorrhizal fungal genome.</title>
        <authorList>
            <person name="Kobayashi Y."/>
            <person name="Shibata T."/>
            <person name="Hirakawa H."/>
            <person name="Shigenobu S."/>
            <person name="Nishiyama T."/>
            <person name="Yamada A."/>
            <person name="Hasebe M."/>
            <person name="Kawaguchi M."/>
        </authorList>
    </citation>
    <scope>NUCLEOTIDE SEQUENCE</scope>
    <source>
        <strain evidence="8">AT787</strain>
    </source>
</reference>
<sequence>MRHFLLAFGLSTALASVRASTTSQIAKLQSECGTLYTVVAGDGCWSIAGAAHITQAQLLALNPGLDCNTLPTGTGVCLGVPCGKTYQVASGDWCAKIESDQGVSDADLMSLNPGLACADIFAGQVLCIAAPPPPAPGDPVPTMPTPLPEPVVPSVPCKTEIAVSLGDICYDLATNHGLQLNQFTALNPKLNCSNLQPGDIACVLPACGEVYRVQANDSCALIEEDYQLPSGKLVNLNPSLDCNALAPQQLLCVEDPPVTSTPQPSAPSFAPWAEYPVLSPGDTMPTSPLVDFLNTNDTRSSFIGQTMFQLDSQHREVFATVDINGDGHIDFSEMDTLLNVNPVLLRGLGAIDPSLAPDTITNTTMAGLDLNGDGVIDESEYLFGAWKVQKAIQESSGGALMRRDLPSVLPPGIAGLSAAQLSYALTQMQHKADADGSNLSKYLGVAFWDKSYTPEPKCSAVMYISSSCGALASNAAARCSEGGDRVFVNSCRDYIGEGAFQCDMNGCSSLCYKINTDGCDCDALKYTQENLVLYTDRPLGVPTTENNMVACRSKCSSDKSCVGFNVGSNIDGATVRCTLYGTMNSPTTVKFGTVSFKKVPSSDPTDTCPPLTEGYRISGAQFEDVMNAGEQAAEDYSNLLARRDIVRRAPASFDPRTTFRTPRKRQDGTEMCVSFTITTMVEASIMTKFKRTTPNELSPLWLAMCEAKLSSLQERSNFRIVRNRLGSDYMVTESCIPWSTRDNPNCGRNGCYSPSYGKLPYLTDSIEFPDARSGDEGVKVWDRMKEHLSTIGPIYSGFELTSGFVKYALELAGRSEEVVYYDGHPDWPEIDCPYGGHAMAIIGYGTFKKGGKGKDRLFWIIQNSWGISSGKNGYVFVAAGSMGQAAETAYGVKVNEGLDNREL</sequence>
<evidence type="ECO:0000256" key="2">
    <source>
        <dbReference type="ARBA" id="ARBA00022729"/>
    </source>
</evidence>
<dbReference type="Pfam" id="PF01476">
    <property type="entry name" value="LysM"/>
    <property type="match status" value="4"/>
</dbReference>
<evidence type="ECO:0000259" key="6">
    <source>
        <dbReference type="PROSITE" id="PS50222"/>
    </source>
</evidence>
<gene>
    <name evidence="8" type="ORF">LshimejAT787_0901100</name>
</gene>
<dbReference type="InterPro" id="IPR000668">
    <property type="entry name" value="Peptidase_C1A_C"/>
</dbReference>
<feature type="domain" description="LysM" evidence="7">
    <location>
        <begin position="209"/>
        <end position="253"/>
    </location>
</feature>
<protein>
    <submittedName>
        <fullName evidence="8">Uncharacterized protein</fullName>
    </submittedName>
</protein>
<feature type="domain" description="LysM" evidence="7">
    <location>
        <begin position="34"/>
        <end position="78"/>
    </location>
</feature>
<dbReference type="OrthoDB" id="5985073at2759"/>
<evidence type="ECO:0000259" key="7">
    <source>
        <dbReference type="PROSITE" id="PS51782"/>
    </source>
</evidence>
<feature type="domain" description="LysM" evidence="7">
    <location>
        <begin position="84"/>
        <end position="128"/>
    </location>
</feature>
<proteinExistence type="predicted"/>
<evidence type="ECO:0000256" key="1">
    <source>
        <dbReference type="ARBA" id="ARBA00022669"/>
    </source>
</evidence>
<dbReference type="SUPFAM" id="SSF54001">
    <property type="entry name" value="Cysteine proteinases"/>
    <property type="match status" value="1"/>
</dbReference>
<dbReference type="Pfam" id="PF00112">
    <property type="entry name" value="Peptidase_C1"/>
    <property type="match status" value="1"/>
</dbReference>
<dbReference type="PROSITE" id="PS00018">
    <property type="entry name" value="EF_HAND_1"/>
    <property type="match status" value="2"/>
</dbReference>
<dbReference type="SMART" id="SM00054">
    <property type="entry name" value="EFh"/>
    <property type="match status" value="2"/>
</dbReference>
<evidence type="ECO:0000256" key="3">
    <source>
        <dbReference type="ARBA" id="ARBA00022837"/>
    </source>
</evidence>
<dbReference type="InterPro" id="IPR036779">
    <property type="entry name" value="LysM_dom_sf"/>
</dbReference>
<dbReference type="InterPro" id="IPR011992">
    <property type="entry name" value="EF-hand-dom_pair"/>
</dbReference>
<accession>A0A9P3PRW3</accession>
<dbReference type="PROSITE" id="PS51782">
    <property type="entry name" value="LYSM"/>
    <property type="match status" value="4"/>
</dbReference>